<dbReference type="EMBL" id="CP147404">
    <property type="protein sequence ID" value="WXB92064.1"/>
    <property type="molecule type" value="Genomic_DNA"/>
</dbReference>
<reference evidence="1 2" key="1">
    <citation type="submission" date="2024-02" db="EMBL/GenBank/DDBJ databases">
        <title>Seven novel Bacillus-like species.</title>
        <authorList>
            <person name="Liu G."/>
        </authorList>
    </citation>
    <scope>NUCLEOTIDE SEQUENCE [LARGE SCALE GENOMIC DNA]</scope>
    <source>
        <strain evidence="1 2">FJAT-52991</strain>
    </source>
</reference>
<sequence>MLDFTWKVFSETGSVEAYLLYKEIKNDNEGSPFEQEHRLAELDFPITGITN</sequence>
<gene>
    <name evidence="1" type="ORF">WDJ61_12470</name>
</gene>
<dbReference type="Pfam" id="PF14006">
    <property type="entry name" value="YqzL"/>
    <property type="match status" value="1"/>
</dbReference>
<keyword evidence="2" id="KW-1185">Reference proteome</keyword>
<proteinExistence type="predicted"/>
<organism evidence="1 2">
    <name type="scientific">Bacillus kandeliae</name>
    <dbReference type="NCBI Taxonomy" id="3129297"/>
    <lineage>
        <taxon>Bacteria</taxon>
        <taxon>Bacillati</taxon>
        <taxon>Bacillota</taxon>
        <taxon>Bacilli</taxon>
        <taxon>Bacillales</taxon>
        <taxon>Bacillaceae</taxon>
        <taxon>Bacillus</taxon>
    </lineage>
</organism>
<dbReference type="RefSeq" id="WP_338750177.1">
    <property type="nucleotide sequence ID" value="NZ_CP147404.1"/>
</dbReference>
<dbReference type="Proteomes" id="UP001387364">
    <property type="component" value="Chromosome"/>
</dbReference>
<evidence type="ECO:0000313" key="1">
    <source>
        <dbReference type="EMBL" id="WXB92064.1"/>
    </source>
</evidence>
<dbReference type="InterPro" id="IPR025617">
    <property type="entry name" value="YqzL"/>
</dbReference>
<accession>A0ABZ2N2W8</accession>
<evidence type="ECO:0000313" key="2">
    <source>
        <dbReference type="Proteomes" id="UP001387364"/>
    </source>
</evidence>
<name>A0ABZ2N2W8_9BACI</name>
<protein>
    <submittedName>
        <fullName evidence="1">YqzL family protein</fullName>
    </submittedName>
</protein>